<evidence type="ECO:0000256" key="10">
    <source>
        <dbReference type="ARBA" id="ARBA00023128"/>
    </source>
</evidence>
<dbReference type="InterPro" id="IPR031981">
    <property type="entry name" value="MIEAP_C"/>
</dbReference>
<dbReference type="GO" id="GO:0008289">
    <property type="term" value="F:lipid binding"/>
    <property type="evidence" value="ECO:0007669"/>
    <property type="project" value="UniProtKB-KW"/>
</dbReference>
<dbReference type="GO" id="GO:0035694">
    <property type="term" value="P:mitochondrial protein catabolic process"/>
    <property type="evidence" value="ECO:0007669"/>
    <property type="project" value="InterPro"/>
</dbReference>
<evidence type="ECO:0000259" key="13">
    <source>
        <dbReference type="Pfam" id="PF16026"/>
    </source>
</evidence>
<accession>M3XLQ3</accession>
<keyword evidence="10" id="KW-0496">Mitochondrion</keyword>
<keyword evidence="7" id="KW-1000">Mitochondrion outer membrane</keyword>
<keyword evidence="9" id="KW-0446">Lipid-binding</keyword>
<dbReference type="PANTHER" id="PTHR21771:SF0">
    <property type="entry name" value="MITOCHONDRIA-EATING PROTEIN"/>
    <property type="match status" value="1"/>
</dbReference>
<dbReference type="AlphaFoldDB" id="M3XLQ3"/>
<dbReference type="eggNOG" id="ENOG502QQMJ">
    <property type="taxonomic scope" value="Eukaryota"/>
</dbReference>
<dbReference type="PANTHER" id="PTHR21771">
    <property type="entry name" value="MITOCHONDRIA-EATING PROTEIN-RELATED"/>
    <property type="match status" value="1"/>
</dbReference>
<protein>
    <recommendedName>
        <fullName evidence="5">Mitochondria-eating protein</fullName>
    </recommendedName>
    <alternativeName>
        <fullName evidence="12">Spermatogenesis-associated protein 18</fullName>
    </alternativeName>
</protein>
<sequence length="134" mass="14787">MNVNPKISFPPEVDFCLLSNFIQEICCIAFAMQALDPPLDIAFGADGEIFNDCKADATGKTPLLASFSFPVKCDSEVMLSFPRTILVLGGANEYPEPVWNTKKRGCPKNTQKRNMNVYSFLPVSTAVFWLGVSK</sequence>
<evidence type="ECO:0000256" key="5">
    <source>
        <dbReference type="ARBA" id="ARBA00019863"/>
    </source>
</evidence>
<dbReference type="STRING" id="9669.ENSMPUP00000000003"/>
<evidence type="ECO:0000256" key="2">
    <source>
        <dbReference type="ARBA" id="ARBA00004305"/>
    </source>
</evidence>
<dbReference type="Pfam" id="PF16026">
    <property type="entry name" value="MIEAP"/>
    <property type="match status" value="1"/>
</dbReference>
<evidence type="ECO:0000256" key="3">
    <source>
        <dbReference type="ARBA" id="ARBA00004496"/>
    </source>
</evidence>
<dbReference type="HOGENOM" id="CLU_1895506_0_0_1"/>
<dbReference type="GO" id="GO:0005741">
    <property type="term" value="C:mitochondrial outer membrane"/>
    <property type="evidence" value="ECO:0007669"/>
    <property type="project" value="UniProtKB-SubCell"/>
</dbReference>
<comment type="similarity">
    <text evidence="4">Belongs to the MIEAP family.</text>
</comment>
<keyword evidence="6" id="KW-0963">Cytoplasm</keyword>
<evidence type="ECO:0000256" key="4">
    <source>
        <dbReference type="ARBA" id="ARBA00008233"/>
    </source>
</evidence>
<dbReference type="InParanoid" id="M3XLQ3"/>
<feature type="domain" description="Mitochondria-eating protein C-terminal" evidence="13">
    <location>
        <begin position="1"/>
        <end position="54"/>
    </location>
</feature>
<keyword evidence="8" id="KW-0175">Coiled coil</keyword>
<comment type="subcellular location">
    <subcellularLocation>
        <location evidence="3">Cytoplasm</location>
    </subcellularLocation>
    <subcellularLocation>
        <location evidence="2">Mitochondrion matrix</location>
    </subcellularLocation>
    <subcellularLocation>
        <location evidence="1">Mitochondrion outer membrane</location>
    </subcellularLocation>
</comment>
<name>M3XLQ3_MUSPF</name>
<proteinExistence type="inferred from homology"/>
<evidence type="ECO:0000256" key="1">
    <source>
        <dbReference type="ARBA" id="ARBA00004294"/>
    </source>
</evidence>
<evidence type="ECO:0000256" key="11">
    <source>
        <dbReference type="ARBA" id="ARBA00023136"/>
    </source>
</evidence>
<evidence type="ECO:0000256" key="8">
    <source>
        <dbReference type="ARBA" id="ARBA00023054"/>
    </source>
</evidence>
<dbReference type="EMBL" id="AEYP01115976">
    <property type="status" value="NOT_ANNOTATED_CDS"/>
    <property type="molecule type" value="Genomic_DNA"/>
</dbReference>
<evidence type="ECO:0000256" key="6">
    <source>
        <dbReference type="ARBA" id="ARBA00022490"/>
    </source>
</evidence>
<dbReference type="GO" id="GO:0035695">
    <property type="term" value="P:mitophagy by internal vacuole formation"/>
    <property type="evidence" value="ECO:0007669"/>
    <property type="project" value="TreeGrafter"/>
</dbReference>
<dbReference type="Ensembl" id="ENSMPUT00000000003.1">
    <property type="protein sequence ID" value="ENSMPUP00000000003.1"/>
    <property type="gene ID" value="ENSMPUG00000000003.1"/>
</dbReference>
<reference evidence="14" key="1">
    <citation type="submission" date="2024-06" db="UniProtKB">
        <authorList>
            <consortium name="Ensembl"/>
        </authorList>
    </citation>
    <scope>IDENTIFICATION</scope>
</reference>
<organism evidence="14">
    <name type="scientific">Mustela putorius furo</name>
    <name type="common">European domestic ferret</name>
    <name type="synonym">Mustela furo</name>
    <dbReference type="NCBI Taxonomy" id="9669"/>
    <lineage>
        <taxon>Eukaryota</taxon>
        <taxon>Metazoa</taxon>
        <taxon>Chordata</taxon>
        <taxon>Craniata</taxon>
        <taxon>Vertebrata</taxon>
        <taxon>Euteleostomi</taxon>
        <taxon>Mammalia</taxon>
        <taxon>Eutheria</taxon>
        <taxon>Laurasiatheria</taxon>
        <taxon>Carnivora</taxon>
        <taxon>Caniformia</taxon>
        <taxon>Musteloidea</taxon>
        <taxon>Mustelidae</taxon>
        <taxon>Mustelinae</taxon>
        <taxon>Mustela</taxon>
    </lineage>
</organism>
<evidence type="ECO:0000256" key="9">
    <source>
        <dbReference type="ARBA" id="ARBA00023121"/>
    </source>
</evidence>
<dbReference type="InterPro" id="IPR026169">
    <property type="entry name" value="MIEAP"/>
</dbReference>
<dbReference type="GO" id="GO:0005759">
    <property type="term" value="C:mitochondrial matrix"/>
    <property type="evidence" value="ECO:0007669"/>
    <property type="project" value="UniProtKB-SubCell"/>
</dbReference>
<evidence type="ECO:0000256" key="7">
    <source>
        <dbReference type="ARBA" id="ARBA00022787"/>
    </source>
</evidence>
<keyword evidence="11" id="KW-0472">Membrane</keyword>
<evidence type="ECO:0000256" key="12">
    <source>
        <dbReference type="ARBA" id="ARBA00032687"/>
    </source>
</evidence>
<evidence type="ECO:0000313" key="14">
    <source>
        <dbReference type="Ensembl" id="ENSMPUP00000000003.1"/>
    </source>
</evidence>